<gene>
    <name evidence="1" type="ORF">H2C83_15230</name>
</gene>
<comment type="caution">
    <text evidence="1">The sequence shown here is derived from an EMBL/GenBank/DDBJ whole genome shotgun (WGS) entry which is preliminary data.</text>
</comment>
<evidence type="ECO:0000313" key="2">
    <source>
        <dbReference type="Proteomes" id="UP000538292"/>
    </source>
</evidence>
<organism evidence="1 2">
    <name type="scientific">Thermoactinomyces mirandus</name>
    <dbReference type="NCBI Taxonomy" id="2756294"/>
    <lineage>
        <taxon>Bacteria</taxon>
        <taxon>Bacillati</taxon>
        <taxon>Bacillota</taxon>
        <taxon>Bacilli</taxon>
        <taxon>Bacillales</taxon>
        <taxon>Thermoactinomycetaceae</taxon>
        <taxon>Thermoactinomyces</taxon>
    </lineage>
</organism>
<dbReference type="RefSeq" id="WP_181742095.1">
    <property type="nucleotide sequence ID" value="NZ_JACEOL010000062.1"/>
</dbReference>
<reference evidence="1 2" key="1">
    <citation type="submission" date="2020-07" db="EMBL/GenBank/DDBJ databases">
        <title>Thermoactinomyces phylogeny.</title>
        <authorList>
            <person name="Dunlap C."/>
        </authorList>
    </citation>
    <scope>NUCLEOTIDE SEQUENCE [LARGE SCALE GENOMIC DNA]</scope>
    <source>
        <strain evidence="1 2">AMNI-1</strain>
    </source>
</reference>
<keyword evidence="2" id="KW-1185">Reference proteome</keyword>
<proteinExistence type="predicted"/>
<accession>A0A7W2ASH3</accession>
<evidence type="ECO:0000313" key="1">
    <source>
        <dbReference type="EMBL" id="MBA4603623.1"/>
    </source>
</evidence>
<sequence>MLPCLFYVPFPILKANRPVQGRKQVEGNPATVAFSKFESFWCGYAGESLEHGQFAKTPGHVGDYFTPIPF</sequence>
<name>A0A7W2ASH3_9BACL</name>
<dbReference type="EMBL" id="JACEOL010000062">
    <property type="protein sequence ID" value="MBA4603623.1"/>
    <property type="molecule type" value="Genomic_DNA"/>
</dbReference>
<dbReference type="Proteomes" id="UP000538292">
    <property type="component" value="Unassembled WGS sequence"/>
</dbReference>
<protein>
    <submittedName>
        <fullName evidence="1">Uncharacterized protein</fullName>
    </submittedName>
</protein>
<dbReference type="AlphaFoldDB" id="A0A7W2ASH3"/>